<organism evidence="1 2">
    <name type="scientific">Saprolegnia diclina (strain VS20)</name>
    <dbReference type="NCBI Taxonomy" id="1156394"/>
    <lineage>
        <taxon>Eukaryota</taxon>
        <taxon>Sar</taxon>
        <taxon>Stramenopiles</taxon>
        <taxon>Oomycota</taxon>
        <taxon>Saprolegniomycetes</taxon>
        <taxon>Saprolegniales</taxon>
        <taxon>Saprolegniaceae</taxon>
        <taxon>Saprolegnia</taxon>
    </lineage>
</organism>
<dbReference type="RefSeq" id="XP_008621092.1">
    <property type="nucleotide sequence ID" value="XM_008622870.1"/>
</dbReference>
<sequence>MLQAGLPVALTLQLANAQHGTVLFDDRTNGATVVESRFLHDGAEAVRFENARAATARGHLAPGCDVCIVSESLSSTKRYLSGRSIVQHRLNWARSSSSKTVFRLVVHADGSFFLQSAHWPELYVSFFAATSVRELGVLGLRRGTEHAVALRAVDATLRHCTLQRHRQRELNDAPTVYISEDAFDVDLSASDDESTAVVQDAVAIAVEVPAAFESPDNMARQMASPALAVPFQPVAQRCV</sequence>
<protein>
    <submittedName>
        <fullName evidence="1">Uncharacterized protein</fullName>
    </submittedName>
</protein>
<dbReference type="InParanoid" id="T0R0J8"/>
<proteinExistence type="predicted"/>
<keyword evidence="2" id="KW-1185">Reference proteome</keyword>
<name>T0R0J8_SAPDV</name>
<gene>
    <name evidence="1" type="ORF">SDRG_16654</name>
</gene>
<dbReference type="VEuPathDB" id="FungiDB:SDRG_16654"/>
<dbReference type="Proteomes" id="UP000030762">
    <property type="component" value="Unassembled WGS sequence"/>
</dbReference>
<dbReference type="OrthoDB" id="10654102at2759"/>
<dbReference type="GeneID" id="19957381"/>
<accession>T0R0J8</accession>
<evidence type="ECO:0000313" key="1">
    <source>
        <dbReference type="EMBL" id="EQC25483.1"/>
    </source>
</evidence>
<dbReference type="AlphaFoldDB" id="T0R0J8"/>
<evidence type="ECO:0000313" key="2">
    <source>
        <dbReference type="Proteomes" id="UP000030762"/>
    </source>
</evidence>
<dbReference type="EMBL" id="JH767274">
    <property type="protein sequence ID" value="EQC25483.1"/>
    <property type="molecule type" value="Genomic_DNA"/>
</dbReference>
<reference evidence="1 2" key="1">
    <citation type="submission" date="2012-04" db="EMBL/GenBank/DDBJ databases">
        <title>The Genome Sequence of Saprolegnia declina VS20.</title>
        <authorList>
            <consortium name="The Broad Institute Genome Sequencing Platform"/>
            <person name="Russ C."/>
            <person name="Nusbaum C."/>
            <person name="Tyler B."/>
            <person name="van West P."/>
            <person name="Dieguez-Uribeondo J."/>
            <person name="de Bruijn I."/>
            <person name="Tripathy S."/>
            <person name="Jiang R."/>
            <person name="Young S.K."/>
            <person name="Zeng Q."/>
            <person name="Gargeya S."/>
            <person name="Fitzgerald M."/>
            <person name="Haas B."/>
            <person name="Abouelleil A."/>
            <person name="Alvarado L."/>
            <person name="Arachchi H.M."/>
            <person name="Berlin A."/>
            <person name="Chapman S.B."/>
            <person name="Goldberg J."/>
            <person name="Griggs A."/>
            <person name="Gujja S."/>
            <person name="Hansen M."/>
            <person name="Howarth C."/>
            <person name="Imamovic A."/>
            <person name="Larimer J."/>
            <person name="McCowen C."/>
            <person name="Montmayeur A."/>
            <person name="Murphy C."/>
            <person name="Neiman D."/>
            <person name="Pearson M."/>
            <person name="Priest M."/>
            <person name="Roberts A."/>
            <person name="Saif S."/>
            <person name="Shea T."/>
            <person name="Sisk P."/>
            <person name="Sykes S."/>
            <person name="Wortman J."/>
            <person name="Nusbaum C."/>
            <person name="Birren B."/>
        </authorList>
    </citation>
    <scope>NUCLEOTIDE SEQUENCE [LARGE SCALE GENOMIC DNA]</scope>
    <source>
        <strain evidence="1 2">VS20</strain>
    </source>
</reference>